<dbReference type="Gene3D" id="3.90.550.10">
    <property type="entry name" value="Spore Coat Polysaccharide Biosynthesis Protein SpsA, Chain A"/>
    <property type="match status" value="1"/>
</dbReference>
<accession>A0A087BDR2</accession>
<evidence type="ECO:0000259" key="10">
    <source>
        <dbReference type="Pfam" id="PF00535"/>
    </source>
</evidence>
<keyword evidence="5 9" id="KW-0812">Transmembrane</keyword>
<proteinExistence type="inferred from homology"/>
<dbReference type="CDD" id="cd04187">
    <property type="entry name" value="DPM1_like_bac"/>
    <property type="match status" value="1"/>
</dbReference>
<dbReference type="Proteomes" id="UP000029024">
    <property type="component" value="Unassembled WGS sequence"/>
</dbReference>
<dbReference type="EMBL" id="JGZA01000017">
    <property type="protein sequence ID" value="KFI69162.1"/>
    <property type="molecule type" value="Genomic_DNA"/>
</dbReference>
<comment type="subcellular location">
    <subcellularLocation>
        <location evidence="1">Membrane</location>
        <topology evidence="1">Multi-pass membrane protein</topology>
    </subcellularLocation>
</comment>
<gene>
    <name evidence="11" type="ORF">BLSS_1995</name>
</gene>
<dbReference type="PANTHER" id="PTHR48090:SF1">
    <property type="entry name" value="PROPHAGE BACTOPRENOL GLUCOSYL TRANSFERASE HOMOLOG"/>
    <property type="match status" value="1"/>
</dbReference>
<feature type="domain" description="Glycosyltransferase 2-like" evidence="10">
    <location>
        <begin position="34"/>
        <end position="180"/>
    </location>
</feature>
<evidence type="ECO:0000256" key="4">
    <source>
        <dbReference type="ARBA" id="ARBA00022679"/>
    </source>
</evidence>
<evidence type="ECO:0000313" key="11">
    <source>
        <dbReference type="EMBL" id="KFI69162.1"/>
    </source>
</evidence>
<dbReference type="SUPFAM" id="SSF53448">
    <property type="entry name" value="Nucleotide-diphospho-sugar transferases"/>
    <property type="match status" value="1"/>
</dbReference>
<evidence type="ECO:0000256" key="6">
    <source>
        <dbReference type="ARBA" id="ARBA00022989"/>
    </source>
</evidence>
<evidence type="ECO:0000256" key="1">
    <source>
        <dbReference type="ARBA" id="ARBA00004141"/>
    </source>
</evidence>
<evidence type="ECO:0000256" key="7">
    <source>
        <dbReference type="ARBA" id="ARBA00023136"/>
    </source>
</evidence>
<evidence type="ECO:0000256" key="9">
    <source>
        <dbReference type="SAM" id="Phobius"/>
    </source>
</evidence>
<keyword evidence="6 9" id="KW-1133">Transmembrane helix</keyword>
<dbReference type="GO" id="GO:0005886">
    <property type="term" value="C:plasma membrane"/>
    <property type="evidence" value="ECO:0007669"/>
    <property type="project" value="TreeGrafter"/>
</dbReference>
<feature type="transmembrane region" description="Helical" evidence="9">
    <location>
        <begin position="303"/>
        <end position="323"/>
    </location>
</feature>
<comment type="caution">
    <text evidence="11">The sequence shown here is derived from an EMBL/GenBank/DDBJ whole genome shotgun (WGS) entry which is preliminary data.</text>
</comment>
<dbReference type="InterPro" id="IPR029044">
    <property type="entry name" value="Nucleotide-diphossugar_trans"/>
</dbReference>
<dbReference type="Pfam" id="PF00535">
    <property type="entry name" value="Glycos_transf_2"/>
    <property type="match status" value="1"/>
</dbReference>
<dbReference type="InterPro" id="IPR050256">
    <property type="entry name" value="Glycosyltransferase_2"/>
</dbReference>
<reference evidence="11 12" key="1">
    <citation type="submission" date="2014-03" db="EMBL/GenBank/DDBJ databases">
        <title>Genomics of Bifidobacteria.</title>
        <authorList>
            <person name="Ventura M."/>
            <person name="Milani C."/>
            <person name="Lugli G.A."/>
        </authorList>
    </citation>
    <scope>NUCLEOTIDE SEQUENCE [LARGE SCALE GENOMIC DNA]</scope>
    <source>
        <strain evidence="11 12">LMG 21814</strain>
    </source>
</reference>
<sequence length="342" mass="37906">MIFETNTQKAGITSAGGDGSGERADRRDQPVVYFVLPCYNEAEGLVHTADVLAAKVAHLTETGRISKQSRILFVDDGSKDDTWSIIRNLHERDAHLFGGVKLSHNRGHQNALLAGLMTARAYGCDAAISMDADLQDDVNAVDEFIDGFCNGNEIVYGVRSARKKDTWFKRTTAEAFYKVFEWMGAETVPDHADYRLMSRETLDALSEYHEVNLFLRGIVPTLGYQTSKVYYERGEREAGESKYPLKKMIAFAIQGITSFSTKPLSFVTGAGLLSILVAIGMFVYVLVSLGFGHAIAGWGSMMISIWLIGGLIMLSLGIVGEYVGKIYMESKHRPRYRIETTL</sequence>
<keyword evidence="4 11" id="KW-0808">Transferase</keyword>
<dbReference type="GeneID" id="69579025"/>
<evidence type="ECO:0000256" key="2">
    <source>
        <dbReference type="ARBA" id="ARBA00006739"/>
    </source>
</evidence>
<dbReference type="AlphaFoldDB" id="A0A087BDR2"/>
<dbReference type="RefSeq" id="WP_013582980.1">
    <property type="nucleotide sequence ID" value="NZ_JGZA01000017.1"/>
</dbReference>
<evidence type="ECO:0000256" key="3">
    <source>
        <dbReference type="ARBA" id="ARBA00022676"/>
    </source>
</evidence>
<dbReference type="GO" id="GO:0099621">
    <property type="term" value="F:undecaprenyl-phosphate 4-deoxy-4-formamido-L-arabinose transferase activity"/>
    <property type="evidence" value="ECO:0007669"/>
    <property type="project" value="UniProtKB-EC"/>
</dbReference>
<organism evidence="11 12">
    <name type="scientific">Bifidobacterium longum subsp. suis</name>
    <dbReference type="NCBI Taxonomy" id="1695"/>
    <lineage>
        <taxon>Bacteria</taxon>
        <taxon>Bacillati</taxon>
        <taxon>Actinomycetota</taxon>
        <taxon>Actinomycetes</taxon>
        <taxon>Bifidobacteriales</taxon>
        <taxon>Bifidobacteriaceae</taxon>
        <taxon>Bifidobacterium</taxon>
    </lineage>
</organism>
<feature type="transmembrane region" description="Helical" evidence="9">
    <location>
        <begin position="266"/>
        <end position="291"/>
    </location>
</feature>
<name>A0A087BDR2_BIFLN</name>
<evidence type="ECO:0000256" key="8">
    <source>
        <dbReference type="SAM" id="MobiDB-lite"/>
    </source>
</evidence>
<evidence type="ECO:0000256" key="5">
    <source>
        <dbReference type="ARBA" id="ARBA00022692"/>
    </source>
</evidence>
<protein>
    <submittedName>
        <fullName evidence="11">Glycosyltransferase, group 2 family protein</fullName>
        <ecNumber evidence="11">2.4.2.53</ecNumber>
    </submittedName>
</protein>
<keyword evidence="7 9" id="KW-0472">Membrane</keyword>
<feature type="region of interest" description="Disordered" evidence="8">
    <location>
        <begin position="1"/>
        <end position="25"/>
    </location>
</feature>
<comment type="similarity">
    <text evidence="2">Belongs to the glycosyltransferase 2 family.</text>
</comment>
<dbReference type="EC" id="2.4.2.53" evidence="11"/>
<dbReference type="InterPro" id="IPR001173">
    <property type="entry name" value="Glyco_trans_2-like"/>
</dbReference>
<feature type="compositionally biased region" description="Polar residues" evidence="8">
    <location>
        <begin position="1"/>
        <end position="11"/>
    </location>
</feature>
<keyword evidence="3 11" id="KW-0328">Glycosyltransferase</keyword>
<evidence type="ECO:0000313" key="12">
    <source>
        <dbReference type="Proteomes" id="UP000029024"/>
    </source>
</evidence>
<dbReference type="PANTHER" id="PTHR48090">
    <property type="entry name" value="UNDECAPRENYL-PHOSPHATE 4-DEOXY-4-FORMAMIDO-L-ARABINOSE TRANSFERASE-RELATED"/>
    <property type="match status" value="1"/>
</dbReference>